<dbReference type="EMBL" id="JABTEG010000008">
    <property type="protein sequence ID" value="KAG4304438.1"/>
    <property type="molecule type" value="Genomic_DNA"/>
</dbReference>
<sequence>MLVIIVKIGYMMNVFYFYINFINFKFFSKCLCYLYLIIDLIIIIILIIFFFLKLIYIPCQLKSPYEDLESFLHEEYINIHLNRKEIFERDFLVMRRFHASRHSEMIS</sequence>
<name>A0ACB7CA57_9ASCO</name>
<dbReference type="Proteomes" id="UP000768646">
    <property type="component" value="Unassembled WGS sequence"/>
</dbReference>
<protein>
    <submittedName>
        <fullName evidence="1">Uncharacterized protein</fullName>
    </submittedName>
</protein>
<keyword evidence="2" id="KW-1185">Reference proteome</keyword>
<proteinExistence type="predicted"/>
<comment type="caution">
    <text evidence="1">The sequence shown here is derived from an EMBL/GenBank/DDBJ whole genome shotgun (WGS) entry which is preliminary data.</text>
</comment>
<gene>
    <name evidence="1" type="ORF">PORY_002148</name>
</gene>
<organism evidence="1 2">
    <name type="scientific">Pneumocystis oryctolagi</name>
    <dbReference type="NCBI Taxonomy" id="42067"/>
    <lineage>
        <taxon>Eukaryota</taxon>
        <taxon>Fungi</taxon>
        <taxon>Dikarya</taxon>
        <taxon>Ascomycota</taxon>
        <taxon>Taphrinomycotina</taxon>
        <taxon>Pneumocystomycetes</taxon>
        <taxon>Pneumocystaceae</taxon>
        <taxon>Pneumocystis</taxon>
    </lineage>
</organism>
<reference evidence="1 2" key="1">
    <citation type="journal article" date="2021" name="Commun. Biol.">
        <title>Genomic insights into the host specific adaptation of the Pneumocystis genus.</title>
        <authorList>
            <person name="Cisse O.H."/>
            <person name="Ma L."/>
            <person name="Dekker J.P."/>
            <person name="Khil P.P."/>
            <person name="Youn J.-H."/>
            <person name="Brenchley J.M."/>
            <person name="Blair R."/>
            <person name="Pahar B."/>
            <person name="Chabe M."/>
            <person name="Van Rompay K.K.A."/>
            <person name="Keesler R."/>
            <person name="Sukura A."/>
            <person name="Hirsch V."/>
            <person name="Kutty G."/>
            <person name="Liu Y."/>
            <person name="Peng L."/>
            <person name="Chen J."/>
            <person name="Song J."/>
            <person name="Weissenbacher-Lang C."/>
            <person name="Xu J."/>
            <person name="Upham N.S."/>
            <person name="Stajich J.E."/>
            <person name="Cuomo C.A."/>
            <person name="Cushion M.T."/>
            <person name="Kovacs J.A."/>
        </authorList>
    </citation>
    <scope>NUCLEOTIDE SEQUENCE [LARGE SCALE GENOMIC DNA]</scope>
    <source>
        <strain evidence="1 2">RABM</strain>
    </source>
</reference>
<accession>A0ACB7CA57</accession>
<evidence type="ECO:0000313" key="2">
    <source>
        <dbReference type="Proteomes" id="UP000768646"/>
    </source>
</evidence>
<evidence type="ECO:0000313" key="1">
    <source>
        <dbReference type="EMBL" id="KAG4304438.1"/>
    </source>
</evidence>